<evidence type="ECO:0000313" key="2">
    <source>
        <dbReference type="EMBL" id="KAK9945541.1"/>
    </source>
</evidence>
<feature type="region of interest" description="Disordered" evidence="1">
    <location>
        <begin position="1"/>
        <end position="24"/>
    </location>
</feature>
<gene>
    <name evidence="2" type="ORF">M0R45_011051</name>
</gene>
<reference evidence="2 3" key="1">
    <citation type="journal article" date="2023" name="G3 (Bethesda)">
        <title>A chromosome-length genome assembly and annotation of blackberry (Rubus argutus, cv. 'Hillquist').</title>
        <authorList>
            <person name="Bruna T."/>
            <person name="Aryal R."/>
            <person name="Dudchenko O."/>
            <person name="Sargent D.J."/>
            <person name="Mead D."/>
            <person name="Buti M."/>
            <person name="Cavallini A."/>
            <person name="Hytonen T."/>
            <person name="Andres J."/>
            <person name="Pham M."/>
            <person name="Weisz D."/>
            <person name="Mascagni F."/>
            <person name="Usai G."/>
            <person name="Natali L."/>
            <person name="Bassil N."/>
            <person name="Fernandez G.E."/>
            <person name="Lomsadze A."/>
            <person name="Armour M."/>
            <person name="Olukolu B."/>
            <person name="Poorten T."/>
            <person name="Britton C."/>
            <person name="Davik J."/>
            <person name="Ashrafi H."/>
            <person name="Aiden E.L."/>
            <person name="Borodovsky M."/>
            <person name="Worthington M."/>
        </authorList>
    </citation>
    <scope>NUCLEOTIDE SEQUENCE [LARGE SCALE GENOMIC DNA]</scope>
    <source>
        <strain evidence="2">PI 553951</strain>
    </source>
</reference>
<feature type="region of interest" description="Disordered" evidence="1">
    <location>
        <begin position="296"/>
        <end position="322"/>
    </location>
</feature>
<dbReference type="Proteomes" id="UP001457282">
    <property type="component" value="Unassembled WGS sequence"/>
</dbReference>
<accession>A0AAW1Y8R1</accession>
<name>A0AAW1Y8R1_RUBAR</name>
<organism evidence="2 3">
    <name type="scientific">Rubus argutus</name>
    <name type="common">Southern blackberry</name>
    <dbReference type="NCBI Taxonomy" id="59490"/>
    <lineage>
        <taxon>Eukaryota</taxon>
        <taxon>Viridiplantae</taxon>
        <taxon>Streptophyta</taxon>
        <taxon>Embryophyta</taxon>
        <taxon>Tracheophyta</taxon>
        <taxon>Spermatophyta</taxon>
        <taxon>Magnoliopsida</taxon>
        <taxon>eudicotyledons</taxon>
        <taxon>Gunneridae</taxon>
        <taxon>Pentapetalae</taxon>
        <taxon>rosids</taxon>
        <taxon>fabids</taxon>
        <taxon>Rosales</taxon>
        <taxon>Rosaceae</taxon>
        <taxon>Rosoideae</taxon>
        <taxon>Rosoideae incertae sedis</taxon>
        <taxon>Rubus</taxon>
    </lineage>
</organism>
<proteinExistence type="predicted"/>
<dbReference type="PANTHER" id="PTHR35686">
    <property type="entry name" value="KINETOCHORE PROTEIN"/>
    <property type="match status" value="1"/>
</dbReference>
<dbReference type="PANTHER" id="PTHR35686:SF1">
    <property type="entry name" value="KINETOCHORE PROTEIN"/>
    <property type="match status" value="1"/>
</dbReference>
<dbReference type="EMBL" id="JBEDUW010000002">
    <property type="protein sequence ID" value="KAK9945541.1"/>
    <property type="molecule type" value="Genomic_DNA"/>
</dbReference>
<evidence type="ECO:0000256" key="1">
    <source>
        <dbReference type="SAM" id="MobiDB-lite"/>
    </source>
</evidence>
<keyword evidence="3" id="KW-1185">Reference proteome</keyword>
<comment type="caution">
    <text evidence="2">The sequence shown here is derived from an EMBL/GenBank/DDBJ whole genome shotgun (WGS) entry which is preliminary data.</text>
</comment>
<dbReference type="AlphaFoldDB" id="A0AAW1Y8R1"/>
<evidence type="ECO:0000313" key="3">
    <source>
        <dbReference type="Proteomes" id="UP001457282"/>
    </source>
</evidence>
<sequence>MASFQTIPDSDQSISDEEEPDQEWADKCAKLGGTSEKKELLQISSRLEMLKGSNVNACNLEDEVSSDDDEVNNVVSKVSVNGGTKEFPKDDVHSFWSEKQDELYSWSVASKEAEALMHLNEKTSCSSSLSAYSNVKKSSKGAKGKGKPKFSFHFPTHKEGPSSLSISKDDSAVSFKVQELPERLDTMEPRNEEHLDTERIEDIQGEEENLLAIGHSNDEHSDVELLKDIQGDEECQLEVVPFEAKAIGHGTIWQSMAELLYGLQDKMTMLRGSSKKYSRKRRKREQPVVKCVSPLGDGIIDSESSPEHFSHGLLSDSKTDNPSLKLANPEMKRQTLVDRFQEAMSDRVLVAVPKTLRSGLFGKLQQVVQSEKESDMEFLKKIQEGASESKEPNCMDVKILSKHLDAKLTVCHCSFGNSLKSLPWPESCEEMVDEGLERTIIFNPRVCNDIDLDIGKWIRIHPPWKEIHVGTDQNIILSTYFSEFSM</sequence>
<protein>
    <submittedName>
        <fullName evidence="2">Uncharacterized protein</fullName>
    </submittedName>
</protein>
<feature type="compositionally biased region" description="Acidic residues" evidence="1">
    <location>
        <begin position="14"/>
        <end position="23"/>
    </location>
</feature>
<feature type="compositionally biased region" description="Polar residues" evidence="1">
    <location>
        <begin position="1"/>
        <end position="13"/>
    </location>
</feature>